<dbReference type="AlphaFoldDB" id="A0A8J3V4N3"/>
<evidence type="ECO:0000313" key="1">
    <source>
        <dbReference type="EMBL" id="GII56678.1"/>
    </source>
</evidence>
<keyword evidence="2" id="KW-1185">Reference proteome</keyword>
<gene>
    <name evidence="1" type="ORF">Pth03_50670</name>
</gene>
<dbReference type="Pfam" id="PF13671">
    <property type="entry name" value="AAA_33"/>
    <property type="match status" value="1"/>
</dbReference>
<evidence type="ECO:0000313" key="2">
    <source>
        <dbReference type="Proteomes" id="UP000605992"/>
    </source>
</evidence>
<organism evidence="1 2">
    <name type="scientific">Planotetraspora thailandica</name>
    <dbReference type="NCBI Taxonomy" id="487172"/>
    <lineage>
        <taxon>Bacteria</taxon>
        <taxon>Bacillati</taxon>
        <taxon>Actinomycetota</taxon>
        <taxon>Actinomycetes</taxon>
        <taxon>Streptosporangiales</taxon>
        <taxon>Streptosporangiaceae</taxon>
        <taxon>Planotetraspora</taxon>
    </lineage>
</organism>
<name>A0A8J3V4N3_9ACTN</name>
<dbReference type="Gene3D" id="3.40.50.300">
    <property type="entry name" value="P-loop containing nucleotide triphosphate hydrolases"/>
    <property type="match status" value="1"/>
</dbReference>
<dbReference type="NCBIfam" id="NF005255">
    <property type="entry name" value="PRK06762.2-2"/>
    <property type="match status" value="1"/>
</dbReference>
<accession>A0A8J3V4N3</accession>
<dbReference type="CDD" id="cd02019">
    <property type="entry name" value="NK"/>
    <property type="match status" value="1"/>
</dbReference>
<evidence type="ECO:0008006" key="3">
    <source>
        <dbReference type="Google" id="ProtNLM"/>
    </source>
</evidence>
<dbReference type="SUPFAM" id="SSF52540">
    <property type="entry name" value="P-loop containing nucleoside triphosphate hydrolases"/>
    <property type="match status" value="1"/>
</dbReference>
<dbReference type="Proteomes" id="UP000605992">
    <property type="component" value="Unassembled WGS sequence"/>
</dbReference>
<dbReference type="EMBL" id="BOOR01000038">
    <property type="protein sequence ID" value="GII56678.1"/>
    <property type="molecule type" value="Genomic_DNA"/>
</dbReference>
<comment type="caution">
    <text evidence="1">The sequence shown here is derived from an EMBL/GenBank/DDBJ whole genome shotgun (WGS) entry which is preliminary data.</text>
</comment>
<sequence>MLAETRLIVLRGNSGSGKTTVARTLRDAYGRRDMAVVGQDVVRRDILRERDVPDGVNIGLIDTITRYALEHGHHVVLEGILSAGRYGPMLAALRSDYPERCDFFYLDIPFEETVRRHATRPQSSQFGVDMMREWYRERDLLPEGRETVIGQDSTLEATVRTILLTTGLAGEPAEPR</sequence>
<proteinExistence type="predicted"/>
<dbReference type="InterPro" id="IPR027417">
    <property type="entry name" value="P-loop_NTPase"/>
</dbReference>
<protein>
    <recommendedName>
        <fullName evidence="3">Kinase</fullName>
    </recommendedName>
</protein>
<dbReference type="RefSeq" id="WP_239119340.1">
    <property type="nucleotide sequence ID" value="NZ_BOOR01000038.1"/>
</dbReference>
<reference evidence="1" key="1">
    <citation type="submission" date="2021-01" db="EMBL/GenBank/DDBJ databases">
        <title>Whole genome shotgun sequence of Planotetraspora thailandica NBRC 104271.</title>
        <authorList>
            <person name="Komaki H."/>
            <person name="Tamura T."/>
        </authorList>
    </citation>
    <scope>NUCLEOTIDE SEQUENCE</scope>
    <source>
        <strain evidence="1">NBRC 104271</strain>
    </source>
</reference>